<reference evidence="1 2" key="1">
    <citation type="submission" date="2016-11" db="EMBL/GenBank/DDBJ databases">
        <authorList>
            <person name="Jaros S."/>
            <person name="Januszkiewicz K."/>
            <person name="Wedrychowicz H."/>
        </authorList>
    </citation>
    <scope>NUCLEOTIDE SEQUENCE [LARGE SCALE GENOMIC DNA]</scope>
    <source>
        <strain evidence="1 2">GAS499</strain>
    </source>
</reference>
<accession>A0A1M6LEP3</accession>
<gene>
    <name evidence="1" type="ORF">SAMN05444159_1256</name>
</gene>
<dbReference type="RefSeq" id="WP_154071155.1">
    <property type="nucleotide sequence ID" value="NZ_LT670844.1"/>
</dbReference>
<sequence>MSRRVVLGQQNDGSMGLRVSAPGVDALTAVDDGHNLTFNSAWTDIAKIYMVGVAANTSITVNGLTLPGFQVTWPALGYKPFVEARLLQSNVIYDDYLSATFPSGSYAEIRDATPNTLSLFGNMPGSSLLFVVYQIPVPSG</sequence>
<evidence type="ECO:0000313" key="1">
    <source>
        <dbReference type="EMBL" id="SHJ69690.1"/>
    </source>
</evidence>
<organism evidence="1 2">
    <name type="scientific">Bradyrhizobium lablabi</name>
    <dbReference type="NCBI Taxonomy" id="722472"/>
    <lineage>
        <taxon>Bacteria</taxon>
        <taxon>Pseudomonadati</taxon>
        <taxon>Pseudomonadota</taxon>
        <taxon>Alphaproteobacteria</taxon>
        <taxon>Hyphomicrobiales</taxon>
        <taxon>Nitrobacteraceae</taxon>
        <taxon>Bradyrhizobium</taxon>
    </lineage>
</organism>
<dbReference type="Proteomes" id="UP000189935">
    <property type="component" value="Chromosome I"/>
</dbReference>
<name>A0A1M6LEP3_9BRAD</name>
<dbReference type="OrthoDB" id="8265578at2"/>
<dbReference type="AlphaFoldDB" id="A0A1M6LEP3"/>
<evidence type="ECO:0000313" key="2">
    <source>
        <dbReference type="Proteomes" id="UP000189935"/>
    </source>
</evidence>
<dbReference type="EMBL" id="LT670844">
    <property type="protein sequence ID" value="SHJ69690.1"/>
    <property type="molecule type" value="Genomic_DNA"/>
</dbReference>
<proteinExistence type="predicted"/>
<protein>
    <submittedName>
        <fullName evidence="1">Uncharacterized protein</fullName>
    </submittedName>
</protein>